<reference evidence="2" key="1">
    <citation type="journal article" date="2023" name="G3 (Bethesda)">
        <title>Genome assembly and association tests identify interacting loci associated with vigor, precocity, and sex in interspecific pistachio rootstocks.</title>
        <authorList>
            <person name="Palmer W."/>
            <person name="Jacygrad E."/>
            <person name="Sagayaradj S."/>
            <person name="Cavanaugh K."/>
            <person name="Han R."/>
            <person name="Bertier L."/>
            <person name="Beede B."/>
            <person name="Kafkas S."/>
            <person name="Golino D."/>
            <person name="Preece J."/>
            <person name="Michelmore R."/>
        </authorList>
    </citation>
    <scope>NUCLEOTIDE SEQUENCE [LARGE SCALE GENOMIC DNA]</scope>
</reference>
<comment type="caution">
    <text evidence="1">The sequence shown here is derived from an EMBL/GenBank/DDBJ whole genome shotgun (WGS) entry which is preliminary data.</text>
</comment>
<dbReference type="EMBL" id="CM047737">
    <property type="protein sequence ID" value="KAJ0049593.1"/>
    <property type="molecule type" value="Genomic_DNA"/>
</dbReference>
<sequence>METLEPQSPYSSSQSSSNSNLKIENLSSSSILSPQPPPSSLFRLWRPAAQRNLRNQWSKMASYRQQWLSASSNGRSHATSLVNSYLSERYMASMELGVLSDMPDIRKKASCKLFKQQEHYRRKLLSSYKDMVTVVNYMVSTSRSMRSFLKGPSSSPLVQFCSYSEDTNDTGDGGGIPVFAFSSIAVYEKLAEELVQMFRLELNLKRLLVVELLSIGSETTQVNELCWSDEVYPGEFDDLSLCDLYSRETCEPVSPRLKDWNSDKTAVQCNRQPSQEILQVALTTWLAEVNIDTQRVNEIFTAVGEEMHVNFL</sequence>
<gene>
    <name evidence="1" type="ORF">Pint_16226</name>
</gene>
<keyword evidence="2" id="KW-1185">Reference proteome</keyword>
<proteinExistence type="predicted"/>
<evidence type="ECO:0000313" key="2">
    <source>
        <dbReference type="Proteomes" id="UP001163603"/>
    </source>
</evidence>
<organism evidence="1 2">
    <name type="scientific">Pistacia integerrima</name>
    <dbReference type="NCBI Taxonomy" id="434235"/>
    <lineage>
        <taxon>Eukaryota</taxon>
        <taxon>Viridiplantae</taxon>
        <taxon>Streptophyta</taxon>
        <taxon>Embryophyta</taxon>
        <taxon>Tracheophyta</taxon>
        <taxon>Spermatophyta</taxon>
        <taxon>Magnoliopsida</taxon>
        <taxon>eudicotyledons</taxon>
        <taxon>Gunneridae</taxon>
        <taxon>Pentapetalae</taxon>
        <taxon>rosids</taxon>
        <taxon>malvids</taxon>
        <taxon>Sapindales</taxon>
        <taxon>Anacardiaceae</taxon>
        <taxon>Pistacia</taxon>
    </lineage>
</organism>
<dbReference type="Proteomes" id="UP001163603">
    <property type="component" value="Chromosome 2"/>
</dbReference>
<evidence type="ECO:0000313" key="1">
    <source>
        <dbReference type="EMBL" id="KAJ0049593.1"/>
    </source>
</evidence>
<name>A0ACC0ZGD3_9ROSI</name>
<accession>A0ACC0ZGD3</accession>
<protein>
    <submittedName>
        <fullName evidence="1">Uncharacterized protein</fullName>
    </submittedName>
</protein>